<dbReference type="InterPro" id="IPR027417">
    <property type="entry name" value="P-loop_NTPase"/>
</dbReference>
<dbReference type="InterPro" id="IPR003593">
    <property type="entry name" value="AAA+_ATPase"/>
</dbReference>
<dbReference type="InterPro" id="IPR011703">
    <property type="entry name" value="ATPase_AAA-3"/>
</dbReference>
<evidence type="ECO:0000259" key="1">
    <source>
        <dbReference type="SMART" id="SM00382"/>
    </source>
</evidence>
<dbReference type="InterPro" id="IPR050764">
    <property type="entry name" value="CbbQ/NirQ/NorQ/GpvN"/>
</dbReference>
<dbReference type="RefSeq" id="WP_211427861.1">
    <property type="nucleotide sequence ID" value="NZ_CP072648.1"/>
</dbReference>
<reference evidence="2 3" key="1">
    <citation type="submission" date="2021-03" db="EMBL/GenBank/DDBJ databases">
        <title>Genomic and phenotypic characterization of Chloracidobacterium isolates provides evidence for multiple species.</title>
        <authorList>
            <person name="Saini M.K."/>
            <person name="Costas A.M.G."/>
            <person name="Tank M."/>
            <person name="Bryant D.A."/>
        </authorList>
    </citation>
    <scope>NUCLEOTIDE SEQUENCE [LARGE SCALE GENOMIC DNA]</scope>
    <source>
        <strain evidence="2 3">BV2-C</strain>
    </source>
</reference>
<sequence>MEPSVQDVADFIRRQLHLVIVGQDAIIDQILIGLFAEGHVLLEGPPGTAKTLLVKTLARVIGADFNRIQFTPDLMPADVTGTNVYNTATGLFTFRRGPVFTDLLLADEINRTPPKTQAALLEAMEERQVTVDGETHRMSPLFMVLATQNPIEYEGTYPLPEAQLDRFLLKIIVDYPSLEEELQVVSNWNLGFNARRLDAVPLECLTDLSVVLHCRAAVRDVTTEEGIRRYIVDIVRGTRPPAALNLTWGASPRAAVALLLTAKVQAAMAGRTFVTPDDVKAIAAPALRHRVVLRSEAQIDGITPDEVIAEIVRRTPVPR</sequence>
<dbReference type="PIRSF" id="PIRSF002849">
    <property type="entry name" value="AAA_ATPase_chaperone_MoxR_prd"/>
    <property type="match status" value="1"/>
</dbReference>
<dbReference type="Proteomes" id="UP000676506">
    <property type="component" value="Chromosome 1"/>
</dbReference>
<dbReference type="Gene3D" id="1.10.8.80">
    <property type="entry name" value="Magnesium chelatase subunit I, C-Terminal domain"/>
    <property type="match status" value="1"/>
</dbReference>
<name>A0ABX8B8U3_9BACT</name>
<gene>
    <name evidence="2" type="ORF">J8C06_06210</name>
</gene>
<dbReference type="PANTHER" id="PTHR42759">
    <property type="entry name" value="MOXR FAMILY PROTEIN"/>
    <property type="match status" value="1"/>
</dbReference>
<dbReference type="Gene3D" id="3.40.50.300">
    <property type="entry name" value="P-loop containing nucleotide triphosphate hydrolases"/>
    <property type="match status" value="1"/>
</dbReference>
<accession>A0ABX8B8U3</accession>
<dbReference type="Pfam" id="PF17863">
    <property type="entry name" value="AAA_lid_2"/>
    <property type="match status" value="1"/>
</dbReference>
<dbReference type="PANTHER" id="PTHR42759:SF1">
    <property type="entry name" value="MAGNESIUM-CHELATASE SUBUNIT CHLD"/>
    <property type="match status" value="1"/>
</dbReference>
<dbReference type="CDD" id="cd00009">
    <property type="entry name" value="AAA"/>
    <property type="match status" value="1"/>
</dbReference>
<dbReference type="Pfam" id="PF07726">
    <property type="entry name" value="AAA_3"/>
    <property type="match status" value="1"/>
</dbReference>
<dbReference type="SMART" id="SM00382">
    <property type="entry name" value="AAA"/>
    <property type="match status" value="1"/>
</dbReference>
<dbReference type="SUPFAM" id="SSF52540">
    <property type="entry name" value="P-loop containing nucleoside triphosphate hydrolases"/>
    <property type="match status" value="1"/>
</dbReference>
<keyword evidence="3" id="KW-1185">Reference proteome</keyword>
<evidence type="ECO:0000313" key="2">
    <source>
        <dbReference type="EMBL" id="QUW01970.1"/>
    </source>
</evidence>
<evidence type="ECO:0000313" key="3">
    <source>
        <dbReference type="Proteomes" id="UP000676506"/>
    </source>
</evidence>
<feature type="domain" description="AAA+ ATPase" evidence="1">
    <location>
        <begin position="36"/>
        <end position="177"/>
    </location>
</feature>
<protein>
    <submittedName>
        <fullName evidence="2">MoxR family ATPase</fullName>
    </submittedName>
</protein>
<dbReference type="EMBL" id="CP072648">
    <property type="protein sequence ID" value="QUW01970.1"/>
    <property type="molecule type" value="Genomic_DNA"/>
</dbReference>
<proteinExistence type="predicted"/>
<organism evidence="2 3">
    <name type="scientific">Chloracidobacterium validum</name>
    <dbReference type="NCBI Taxonomy" id="2821543"/>
    <lineage>
        <taxon>Bacteria</taxon>
        <taxon>Pseudomonadati</taxon>
        <taxon>Acidobacteriota</taxon>
        <taxon>Terriglobia</taxon>
        <taxon>Terriglobales</taxon>
        <taxon>Acidobacteriaceae</taxon>
        <taxon>Chloracidobacterium</taxon>
    </lineage>
</organism>
<dbReference type="InterPro" id="IPR041628">
    <property type="entry name" value="ChlI/MoxR_AAA_lid"/>
</dbReference>